<comment type="caution">
    <text evidence="1">The sequence shown here is derived from an EMBL/GenBank/DDBJ whole genome shotgun (WGS) entry which is preliminary data.</text>
</comment>
<dbReference type="Proteomes" id="UP000663860">
    <property type="component" value="Unassembled WGS sequence"/>
</dbReference>
<protein>
    <submittedName>
        <fullName evidence="1">Uncharacterized protein</fullName>
    </submittedName>
</protein>
<accession>A0A815F4Y7</accession>
<dbReference type="EMBL" id="CAJNOE010000746">
    <property type="protein sequence ID" value="CAF1324372.1"/>
    <property type="molecule type" value="Genomic_DNA"/>
</dbReference>
<evidence type="ECO:0000313" key="2">
    <source>
        <dbReference type="Proteomes" id="UP000663860"/>
    </source>
</evidence>
<proteinExistence type="predicted"/>
<evidence type="ECO:0000313" key="1">
    <source>
        <dbReference type="EMBL" id="CAF1324372.1"/>
    </source>
</evidence>
<name>A0A815F4Y7_9BILA</name>
<dbReference type="AlphaFoldDB" id="A0A815F4Y7"/>
<organism evidence="1 2">
    <name type="scientific">Adineta steineri</name>
    <dbReference type="NCBI Taxonomy" id="433720"/>
    <lineage>
        <taxon>Eukaryota</taxon>
        <taxon>Metazoa</taxon>
        <taxon>Spiralia</taxon>
        <taxon>Gnathifera</taxon>
        <taxon>Rotifera</taxon>
        <taxon>Eurotatoria</taxon>
        <taxon>Bdelloidea</taxon>
        <taxon>Adinetida</taxon>
        <taxon>Adinetidae</taxon>
        <taxon>Adineta</taxon>
    </lineage>
</organism>
<reference evidence="1" key="1">
    <citation type="submission" date="2021-02" db="EMBL/GenBank/DDBJ databases">
        <authorList>
            <person name="Nowell W R."/>
        </authorList>
    </citation>
    <scope>NUCLEOTIDE SEQUENCE</scope>
</reference>
<gene>
    <name evidence="1" type="ORF">IZO911_LOCUS35328</name>
</gene>
<sequence>MPINLISSKTNSTSIDQKKSLETKIQCIGPFNQQSCLFENLYYFNSEFIILTINGTQFPLYSLRINSFYLSPIEIKKRDFNSYIDLEKFVRTSIEPIIFPSVTVYFIQLWHDNIGHALFDGLYPAYVALIRFSPRHLQPFRILTDLSDCNKCWTEDIYHRFAGLGIIKEPDLKELSKTKWFMFDEIVMGSGTLCQRCLQPNLQLYGGVELDASRLFRNRMYQQHNLIYPITRQKSSSQYRTSYDILQAYIIHNKRFTDGDFHQIMSAIHEINNSTKFYLNKKIKLEWPLINISYLYYHAIKPKNISNRLFIENKFSAQLRVLRQMDIHISAPGTGQMYQTFLSDGSVHINLGSSISENTETVTTYGEQYMTSGTPYIRGLYYPINERVKGIEKNQLVKLIRQAGELIVQGFSLPVNPLENLAIDGQLFVEMCKKDKQFCSLVTIRTSETNFACLHFWIEEFIHEYHQWNIRDFNTGSTYGYQYQSSSYKHVSSFSAVEKTTHTNSNSNRFIDGQRSQSSQCLPHNGPSFSSGSIMHSVPMQPPNFPQLGSDNCIDDLERSTNTDLNGDGFIGGQRSQRPQYLPHNGSSFRSGFNAYIAPMQPPSFIQVGSNDLINDLERSTNTDIDGDGLIGGQFMQQSNFHQSSSGNRINQLENALNIDCDRDGSIGGQFMQPPNFQPSPSGGQINQIEKRTHIDCHDGRPPPQIPNSQPYHNRTEIPVINYSAGGGFINQVENRTHIDCHGGRPPPQIPNYRPYNNPIEPPVMNYSGGESFVNQVENRTHIDFNSGRSPSHIQNYQPCNNLSETPVINYSAGEGIMNEIEKSTHIDFNGDGRIGTASSRIPNSQSYNDSNRHSHCHRSGGEGVMNKMEKGTHSNFNSDRCIGGSSSHFSSYQSYNGFNNSPHYHQPNNDGLINELEKITHIDFNGDGHIGE</sequence>